<dbReference type="GeneID" id="82890742"/>
<evidence type="ECO:0000313" key="3">
    <source>
        <dbReference type="Proteomes" id="UP001059295"/>
    </source>
</evidence>
<accession>A0ABY5V1E6</accession>
<name>A0ABY5V1E6_9BACT</name>
<proteinExistence type="predicted"/>
<sequence>MVDRFLMLIFFTLCICNTYAQNGKDNPFPRVIVPDSIAVKLREAYKSTTTTRCNAEANVYNYIDPTDYDFKNGIYSFKGMGPHFPRRIFIFNDGRLFIFDNAGFDAPKEVIHEFTRAMDSLHLSSDQVVQYVKAISEYLELESDRTYGREIIE</sequence>
<feature type="signal peptide" evidence="1">
    <location>
        <begin position="1"/>
        <end position="20"/>
    </location>
</feature>
<evidence type="ECO:0000256" key="1">
    <source>
        <dbReference type="SAM" id="SignalP"/>
    </source>
</evidence>
<dbReference type="RefSeq" id="WP_147524900.1">
    <property type="nucleotide sequence ID" value="NZ_CAPH01000003.1"/>
</dbReference>
<reference evidence="2" key="1">
    <citation type="journal article" date="2022" name="Cell">
        <title>Design, construction, and in vivo augmentation of a complex gut microbiome.</title>
        <authorList>
            <person name="Cheng A.G."/>
            <person name="Ho P.Y."/>
            <person name="Aranda-Diaz A."/>
            <person name="Jain S."/>
            <person name="Yu F.B."/>
            <person name="Meng X."/>
            <person name="Wang M."/>
            <person name="Iakiviak M."/>
            <person name="Nagashima K."/>
            <person name="Zhao A."/>
            <person name="Murugkar P."/>
            <person name="Patil A."/>
            <person name="Atabakhsh K."/>
            <person name="Weakley A."/>
            <person name="Yan J."/>
            <person name="Brumbaugh A.R."/>
            <person name="Higginbottom S."/>
            <person name="Dimas A."/>
            <person name="Shiver A.L."/>
            <person name="Deutschbauer A."/>
            <person name="Neff N."/>
            <person name="Sonnenburg J.L."/>
            <person name="Huang K.C."/>
            <person name="Fischbach M.A."/>
        </authorList>
    </citation>
    <scope>NUCLEOTIDE SEQUENCE</scope>
    <source>
        <strain evidence="2">AP11</strain>
    </source>
</reference>
<dbReference type="EMBL" id="CP102294">
    <property type="protein sequence ID" value="UWN57833.1"/>
    <property type="molecule type" value="Genomic_DNA"/>
</dbReference>
<protein>
    <submittedName>
        <fullName evidence="2">Uncharacterized protein</fullName>
    </submittedName>
</protein>
<evidence type="ECO:0000313" key="2">
    <source>
        <dbReference type="EMBL" id="UWN57833.1"/>
    </source>
</evidence>
<feature type="chain" id="PRO_5045150333" evidence="1">
    <location>
        <begin position="21"/>
        <end position="153"/>
    </location>
</feature>
<gene>
    <name evidence="2" type="ORF">NQ491_03370</name>
</gene>
<dbReference type="Proteomes" id="UP001059295">
    <property type="component" value="Chromosome"/>
</dbReference>
<keyword evidence="3" id="KW-1185">Reference proteome</keyword>
<keyword evidence="1" id="KW-0732">Signal</keyword>
<organism evidence="2 3">
    <name type="scientific">Alistipes ihumii AP11</name>
    <dbReference type="NCBI Taxonomy" id="1211813"/>
    <lineage>
        <taxon>Bacteria</taxon>
        <taxon>Pseudomonadati</taxon>
        <taxon>Bacteroidota</taxon>
        <taxon>Bacteroidia</taxon>
        <taxon>Bacteroidales</taxon>
        <taxon>Rikenellaceae</taxon>
        <taxon>Alistipes</taxon>
    </lineage>
</organism>